<dbReference type="Proteomes" id="UP001313282">
    <property type="component" value="Unassembled WGS sequence"/>
</dbReference>
<proteinExistence type="predicted"/>
<dbReference type="EMBL" id="JAVHNR010000003">
    <property type="protein sequence ID" value="KAK6347923.1"/>
    <property type="molecule type" value="Genomic_DNA"/>
</dbReference>
<evidence type="ECO:0000313" key="4">
    <source>
        <dbReference type="Proteomes" id="UP001313282"/>
    </source>
</evidence>
<feature type="region of interest" description="Disordered" evidence="1">
    <location>
        <begin position="137"/>
        <end position="166"/>
    </location>
</feature>
<dbReference type="AlphaFoldDB" id="A0AAN8N427"/>
<comment type="caution">
    <text evidence="3">The sequence shown here is derived from an EMBL/GenBank/DDBJ whole genome shotgun (WGS) entry which is preliminary data.</text>
</comment>
<keyword evidence="2" id="KW-0472">Membrane</keyword>
<feature type="compositionally biased region" description="Low complexity" evidence="1">
    <location>
        <begin position="137"/>
        <end position="154"/>
    </location>
</feature>
<keyword evidence="2" id="KW-1133">Transmembrane helix</keyword>
<feature type="compositionally biased region" description="Low complexity" evidence="1">
    <location>
        <begin position="10"/>
        <end position="27"/>
    </location>
</feature>
<evidence type="ECO:0000313" key="3">
    <source>
        <dbReference type="EMBL" id="KAK6347923.1"/>
    </source>
</evidence>
<keyword evidence="2" id="KW-0812">Transmembrane</keyword>
<protein>
    <submittedName>
        <fullName evidence="3">Uncharacterized protein</fullName>
    </submittedName>
</protein>
<sequence length="392" mass="44088">MKRYSRSNHSRGGSSSSSSGNVIRLSSTRPDSIPTSVLHRSDIDYSRLQTHLALQDHEMRSVRLVLENIIELNPDFSGLNLRLTSERELLCRIANQHMGLFNASITRKLIDRDRETEAVGWLLYQFVLWCLKENGRASRSGSTRGRSNSLSTSGHSTASNSDSEAARTQGMEYFDDHSIDELFADGDESADADDEDGIQSVDDEFEDEFEREFEGVSGEGIEERQQLQGEGFELDDQIPQHMVDSSDLERELEDYEQNIEPQMILRYGSPEVQQQYLRRQGNGHGGIAIPDLSSESSDEEESPDKPKTQPASRGVFLFSCCFLVFLLTIVTIASVQYIHQEQGNTRLWDALVLNRRQIIATATDVTMKSNGEQTASLILTRATARIVTRVEL</sequence>
<accession>A0AAN8N427</accession>
<name>A0AAN8N427_9PEZI</name>
<feature type="region of interest" description="Disordered" evidence="1">
    <location>
        <begin position="1"/>
        <end position="32"/>
    </location>
</feature>
<reference evidence="3 4" key="1">
    <citation type="submission" date="2019-10" db="EMBL/GenBank/DDBJ databases">
        <authorList>
            <person name="Palmer J.M."/>
        </authorList>
    </citation>
    <scope>NUCLEOTIDE SEQUENCE [LARGE SCALE GENOMIC DNA]</scope>
    <source>
        <strain evidence="3 4">TWF718</strain>
    </source>
</reference>
<evidence type="ECO:0000256" key="1">
    <source>
        <dbReference type="SAM" id="MobiDB-lite"/>
    </source>
</evidence>
<keyword evidence="4" id="KW-1185">Reference proteome</keyword>
<organism evidence="3 4">
    <name type="scientific">Orbilia javanica</name>
    <dbReference type="NCBI Taxonomy" id="47235"/>
    <lineage>
        <taxon>Eukaryota</taxon>
        <taxon>Fungi</taxon>
        <taxon>Dikarya</taxon>
        <taxon>Ascomycota</taxon>
        <taxon>Pezizomycotina</taxon>
        <taxon>Orbiliomycetes</taxon>
        <taxon>Orbiliales</taxon>
        <taxon>Orbiliaceae</taxon>
        <taxon>Orbilia</taxon>
    </lineage>
</organism>
<feature type="region of interest" description="Disordered" evidence="1">
    <location>
        <begin position="283"/>
        <end position="310"/>
    </location>
</feature>
<evidence type="ECO:0000256" key="2">
    <source>
        <dbReference type="SAM" id="Phobius"/>
    </source>
</evidence>
<feature type="transmembrane region" description="Helical" evidence="2">
    <location>
        <begin position="315"/>
        <end position="338"/>
    </location>
</feature>
<gene>
    <name evidence="3" type="ORF">TWF718_005743</name>
</gene>